<name>A0AAN7UWC0_9PEZI</name>
<dbReference type="EMBL" id="JAWHQM010000024">
    <property type="protein sequence ID" value="KAK5632309.1"/>
    <property type="molecule type" value="Genomic_DNA"/>
</dbReference>
<dbReference type="InterPro" id="IPR036640">
    <property type="entry name" value="ABC1_TM_sf"/>
</dbReference>
<keyword evidence="6 8" id="KW-0472">Membrane</keyword>
<dbReference type="SUPFAM" id="SSF52540">
    <property type="entry name" value="P-loop containing nucleoside triphosphate hydrolases"/>
    <property type="match status" value="1"/>
</dbReference>
<dbReference type="PROSITE" id="PS50929">
    <property type="entry name" value="ABC_TM1F"/>
    <property type="match status" value="1"/>
</dbReference>
<organism evidence="10 11">
    <name type="scientific">Xylaria bambusicola</name>
    <dbReference type="NCBI Taxonomy" id="326684"/>
    <lineage>
        <taxon>Eukaryota</taxon>
        <taxon>Fungi</taxon>
        <taxon>Dikarya</taxon>
        <taxon>Ascomycota</taxon>
        <taxon>Pezizomycotina</taxon>
        <taxon>Sordariomycetes</taxon>
        <taxon>Xylariomycetidae</taxon>
        <taxon>Xylariales</taxon>
        <taxon>Xylariaceae</taxon>
        <taxon>Xylaria</taxon>
    </lineage>
</organism>
<dbReference type="PANTHER" id="PTHR24223:SF464">
    <property type="entry name" value="ABC-TYPE TRANSPORTER CICA"/>
    <property type="match status" value="1"/>
</dbReference>
<dbReference type="InterPro" id="IPR050173">
    <property type="entry name" value="ABC_transporter_C-like"/>
</dbReference>
<keyword evidence="2 8" id="KW-0812">Transmembrane</keyword>
<evidence type="ECO:0000256" key="4">
    <source>
        <dbReference type="ARBA" id="ARBA00022840"/>
    </source>
</evidence>
<keyword evidence="11" id="KW-1185">Reference proteome</keyword>
<dbReference type="GO" id="GO:0005524">
    <property type="term" value="F:ATP binding"/>
    <property type="evidence" value="ECO:0007669"/>
    <property type="project" value="UniProtKB-KW"/>
</dbReference>
<dbReference type="Pfam" id="PF00005">
    <property type="entry name" value="ABC_tran"/>
    <property type="match status" value="1"/>
</dbReference>
<evidence type="ECO:0000313" key="11">
    <source>
        <dbReference type="Proteomes" id="UP001305414"/>
    </source>
</evidence>
<evidence type="ECO:0000256" key="1">
    <source>
        <dbReference type="ARBA" id="ARBA00022448"/>
    </source>
</evidence>
<comment type="caution">
    <text evidence="10">The sequence shown here is derived from an EMBL/GenBank/DDBJ whole genome shotgun (WGS) entry which is preliminary data.</text>
</comment>
<dbReference type="InterPro" id="IPR003439">
    <property type="entry name" value="ABC_transporter-like_ATP-bd"/>
</dbReference>
<dbReference type="Proteomes" id="UP001305414">
    <property type="component" value="Unassembled WGS sequence"/>
</dbReference>
<dbReference type="Pfam" id="PF00664">
    <property type="entry name" value="ABC_membrane"/>
    <property type="match status" value="1"/>
</dbReference>
<dbReference type="InterPro" id="IPR027417">
    <property type="entry name" value="P-loop_NTPase"/>
</dbReference>
<gene>
    <name evidence="10" type="ORF">RRF57_008023</name>
</gene>
<dbReference type="SUPFAM" id="SSF90123">
    <property type="entry name" value="ABC transporter transmembrane region"/>
    <property type="match status" value="1"/>
</dbReference>
<feature type="transmembrane region" description="Helical" evidence="8">
    <location>
        <begin position="101"/>
        <end position="120"/>
    </location>
</feature>
<dbReference type="Gene3D" id="1.20.1560.10">
    <property type="entry name" value="ABC transporter type 1, transmembrane domain"/>
    <property type="match status" value="1"/>
</dbReference>
<evidence type="ECO:0000313" key="10">
    <source>
        <dbReference type="EMBL" id="KAK5632309.1"/>
    </source>
</evidence>
<evidence type="ECO:0000256" key="2">
    <source>
        <dbReference type="ARBA" id="ARBA00022692"/>
    </source>
</evidence>
<evidence type="ECO:0000256" key="6">
    <source>
        <dbReference type="ARBA" id="ARBA00023136"/>
    </source>
</evidence>
<evidence type="ECO:0000256" key="8">
    <source>
        <dbReference type="SAM" id="Phobius"/>
    </source>
</evidence>
<dbReference type="Gene3D" id="3.40.50.300">
    <property type="entry name" value="P-loop containing nucleotide triphosphate hydrolases"/>
    <property type="match status" value="1"/>
</dbReference>
<reference evidence="10 11" key="1">
    <citation type="submission" date="2023-10" db="EMBL/GenBank/DDBJ databases">
        <title>Draft genome sequence of Xylaria bambusicola isolate GMP-LS, the root and basal stem rot pathogen of sugarcane in Indonesia.</title>
        <authorList>
            <person name="Selvaraj P."/>
            <person name="Muralishankar V."/>
            <person name="Muruganantham S."/>
            <person name="Sp S."/>
            <person name="Haryani S."/>
            <person name="Lau K.J.X."/>
            <person name="Naqvi N.I."/>
        </authorList>
    </citation>
    <scope>NUCLEOTIDE SEQUENCE [LARGE SCALE GENOMIC DNA]</scope>
    <source>
        <strain evidence="10">GMP-LS</strain>
    </source>
</reference>
<feature type="transmembrane region" description="Helical" evidence="8">
    <location>
        <begin position="169"/>
        <end position="186"/>
    </location>
</feature>
<keyword evidence="3" id="KW-0547">Nucleotide-binding</keyword>
<feature type="transmembrane region" description="Helical" evidence="8">
    <location>
        <begin position="192"/>
        <end position="212"/>
    </location>
</feature>
<dbReference type="InterPro" id="IPR011527">
    <property type="entry name" value="ABC1_TM_dom"/>
</dbReference>
<protein>
    <recommendedName>
        <fullName evidence="9">ABC transmembrane type-1 domain-containing protein</fullName>
    </recommendedName>
</protein>
<keyword evidence="4" id="KW-0067">ATP-binding</keyword>
<evidence type="ECO:0000256" key="3">
    <source>
        <dbReference type="ARBA" id="ARBA00022741"/>
    </source>
</evidence>
<accession>A0AAN7UWC0</accession>
<dbReference type="GO" id="GO:0140359">
    <property type="term" value="F:ABC-type transporter activity"/>
    <property type="evidence" value="ECO:0007669"/>
    <property type="project" value="InterPro"/>
</dbReference>
<dbReference type="AlphaFoldDB" id="A0AAN7UWC0"/>
<feature type="region of interest" description="Disordered" evidence="7">
    <location>
        <begin position="1"/>
        <end position="50"/>
    </location>
</feature>
<dbReference type="PANTHER" id="PTHR24223">
    <property type="entry name" value="ATP-BINDING CASSETTE SUB-FAMILY C"/>
    <property type="match status" value="1"/>
</dbReference>
<proteinExistence type="predicted"/>
<feature type="domain" description="ABC transmembrane type-1" evidence="9">
    <location>
        <begin position="106"/>
        <end position="244"/>
    </location>
</feature>
<evidence type="ECO:0000259" key="9">
    <source>
        <dbReference type="PROSITE" id="PS50929"/>
    </source>
</evidence>
<feature type="transmembrane region" description="Helical" evidence="8">
    <location>
        <begin position="271"/>
        <end position="289"/>
    </location>
</feature>
<keyword evidence="1" id="KW-0813">Transport</keyword>
<evidence type="ECO:0000256" key="5">
    <source>
        <dbReference type="ARBA" id="ARBA00022989"/>
    </source>
</evidence>
<evidence type="ECO:0000256" key="7">
    <source>
        <dbReference type="SAM" id="MobiDB-lite"/>
    </source>
</evidence>
<keyword evidence="5 8" id="KW-1133">Transmembrane helix</keyword>
<sequence>MARSLVEMTASREDEENEDNLGKDTIDDTQDSSSTPLDDTAGQKKSNLKPTALIQEEERAQYSVPWSIYGAYALVLPRTSDSLSGSLISSTTRSGSISVYIMRWTLFLMFFFSTMVSVLGTRASKVMFRQAVTRVMHAPISVFDTAPLGRIVSRFSNHVNLFDNRLAKAIKGFLITTNTAIAVFILTVPYFYYFVIALVPFYLLYVGAATYYRASARKVKRYHSTLQSKLVAKFTEGLGGVASVLWTGNSMNAAYYLTFANQRRLTVRLDVLGNALIFVVGILVVTSRFNMNPSISGLVLSYFLSVVQQLQLAIRRSNAQTTLASRSNRKLHGTLLIVKLMRIGRKVVKSSSETPKCDIANTCLLFCEALSMQIKAGERIGIVGHTGAGKSSITNVLFRLVELSSGSITIDGVDISQVGLLDIRSRLTIIPQDPILFRGTIRSNIDPFQQHTDMEIWSGLRQTGLMQLDLADEDESEGHGGRIHLDSIVEESGANFSLGQQQLIALARALVRDLGSSFVTKPPRA</sequence>
<dbReference type="GO" id="GO:0016020">
    <property type="term" value="C:membrane"/>
    <property type="evidence" value="ECO:0007669"/>
    <property type="project" value="InterPro"/>
</dbReference>
<dbReference type="GO" id="GO:0016887">
    <property type="term" value="F:ATP hydrolysis activity"/>
    <property type="evidence" value="ECO:0007669"/>
    <property type="project" value="InterPro"/>
</dbReference>